<dbReference type="NCBIfam" id="TIGR00388">
    <property type="entry name" value="glyQ"/>
    <property type="match status" value="1"/>
</dbReference>
<evidence type="ECO:0000256" key="6">
    <source>
        <dbReference type="ARBA" id="ARBA00022598"/>
    </source>
</evidence>
<evidence type="ECO:0000256" key="7">
    <source>
        <dbReference type="ARBA" id="ARBA00022741"/>
    </source>
</evidence>
<dbReference type="GO" id="GO:0005829">
    <property type="term" value="C:cytosol"/>
    <property type="evidence" value="ECO:0007669"/>
    <property type="project" value="TreeGrafter"/>
</dbReference>
<keyword evidence="8" id="KW-0067">ATP-binding</keyword>
<dbReference type="SUPFAM" id="SSF109604">
    <property type="entry name" value="HD-domain/PDEase-like"/>
    <property type="match status" value="1"/>
</dbReference>
<keyword evidence="9" id="KW-0648">Protein biosynthesis</keyword>
<dbReference type="FunFam" id="3.30.930.10:FF:000006">
    <property type="entry name" value="Glycine--tRNA ligase alpha subunit"/>
    <property type="match status" value="1"/>
</dbReference>
<evidence type="ECO:0000256" key="2">
    <source>
        <dbReference type="ARBA" id="ARBA00007837"/>
    </source>
</evidence>
<evidence type="ECO:0000256" key="12">
    <source>
        <dbReference type="SAM" id="MobiDB-lite"/>
    </source>
</evidence>
<dbReference type="HAMAP" id="MF_00255">
    <property type="entry name" value="Gly_tRNA_synth_beta"/>
    <property type="match status" value="1"/>
</dbReference>
<dbReference type="PROSITE" id="PS50861">
    <property type="entry name" value="AA_TRNA_LIGASE_II_GLYAB"/>
    <property type="match status" value="2"/>
</dbReference>
<evidence type="ECO:0000256" key="3">
    <source>
        <dbReference type="ARBA" id="ARBA00008226"/>
    </source>
</evidence>
<keyword evidence="5" id="KW-0963">Cytoplasm</keyword>
<evidence type="ECO:0000313" key="16">
    <source>
        <dbReference type="EMBL" id="CAE7383859.1"/>
    </source>
</evidence>
<dbReference type="Proteomes" id="UP000601435">
    <property type="component" value="Unassembled WGS sequence"/>
</dbReference>
<dbReference type="PRINTS" id="PR01044">
    <property type="entry name" value="TRNASYNTHGA"/>
</dbReference>
<dbReference type="Gene3D" id="1.20.58.180">
    <property type="entry name" value="Class II aaRS and biotin synthetases, domain 2"/>
    <property type="match status" value="1"/>
</dbReference>
<dbReference type="InterPro" id="IPR045864">
    <property type="entry name" value="aa-tRNA-synth_II/BPL/LPL"/>
</dbReference>
<proteinExistence type="inferred from homology"/>
<dbReference type="Pfam" id="PF02092">
    <property type="entry name" value="tRNA_synt_2f"/>
    <property type="match status" value="1"/>
</dbReference>
<dbReference type="PANTHER" id="PTHR30075:SF2">
    <property type="entry name" value="GLYCINE--TRNA LIGASE, CHLOROPLASTIC_MITOCHONDRIAL 2"/>
    <property type="match status" value="1"/>
</dbReference>
<dbReference type="GO" id="GO:0006772">
    <property type="term" value="P:thiamine metabolic process"/>
    <property type="evidence" value="ECO:0007669"/>
    <property type="project" value="UniProtKB-ARBA"/>
</dbReference>
<evidence type="ECO:0000256" key="4">
    <source>
        <dbReference type="ARBA" id="ARBA00012829"/>
    </source>
</evidence>
<evidence type="ECO:0000256" key="8">
    <source>
        <dbReference type="ARBA" id="ARBA00022840"/>
    </source>
</evidence>
<evidence type="ECO:0000256" key="5">
    <source>
        <dbReference type="ARBA" id="ARBA00022490"/>
    </source>
</evidence>
<dbReference type="InterPro" id="IPR013815">
    <property type="entry name" value="ATP_grasp_subdomain_1"/>
</dbReference>
<dbReference type="InterPro" id="IPR008909">
    <property type="entry name" value="DALR_anticod-bd"/>
</dbReference>
<reference evidence="16" key="1">
    <citation type="submission" date="2021-02" db="EMBL/GenBank/DDBJ databases">
        <authorList>
            <person name="Dougan E. K."/>
            <person name="Rhodes N."/>
            <person name="Thang M."/>
            <person name="Chan C."/>
        </authorList>
    </citation>
    <scope>NUCLEOTIDE SEQUENCE</scope>
</reference>
<dbReference type="GO" id="GO:0006426">
    <property type="term" value="P:glycyl-tRNA aminoacylation"/>
    <property type="evidence" value="ECO:0007669"/>
    <property type="project" value="InterPro"/>
</dbReference>
<dbReference type="Pfam" id="PF02091">
    <property type="entry name" value="tRNA-synt_2e"/>
    <property type="match status" value="1"/>
</dbReference>
<keyword evidence="10" id="KW-0030">Aminoacyl-tRNA synthetase</keyword>
<evidence type="ECO:0000259" key="14">
    <source>
        <dbReference type="Pfam" id="PF03070"/>
    </source>
</evidence>
<dbReference type="InterPro" id="IPR004305">
    <property type="entry name" value="Thiaminase-2/PQQC"/>
</dbReference>
<feature type="domain" description="Pyruvate phosphate dikinase AMP/ATP-binding" evidence="13">
    <location>
        <begin position="1358"/>
        <end position="1633"/>
    </location>
</feature>
<comment type="similarity">
    <text evidence="2">Belongs to the PEP-utilizing enzyme family.</text>
</comment>
<accession>A0A812QAJ0</accession>
<dbReference type="SUPFAM" id="SSF56059">
    <property type="entry name" value="Glutathione synthetase ATP-binding domain-like"/>
    <property type="match status" value="1"/>
</dbReference>
<comment type="caution">
    <text evidence="16">The sequence shown here is derived from an EMBL/GenBank/DDBJ whole genome shotgun (WGS) entry which is preliminary data.</text>
</comment>
<dbReference type="PANTHER" id="PTHR30075">
    <property type="entry name" value="GLYCYL-TRNA SYNTHETASE"/>
    <property type="match status" value="1"/>
</dbReference>
<dbReference type="Gene3D" id="3.30.930.10">
    <property type="entry name" value="Bira Bifunctional Protein, Domain 2"/>
    <property type="match status" value="1"/>
</dbReference>
<dbReference type="OrthoDB" id="6753009at2759"/>
<evidence type="ECO:0000256" key="1">
    <source>
        <dbReference type="ARBA" id="ARBA00004496"/>
    </source>
</evidence>
<gene>
    <name evidence="16" type="primary">glyS</name>
    <name evidence="16" type="ORF">SNEC2469_LOCUS10394</name>
</gene>
<keyword evidence="7" id="KW-0547">Nucleotide-binding</keyword>
<dbReference type="NCBIfam" id="TIGR00211">
    <property type="entry name" value="glyS"/>
    <property type="match status" value="1"/>
</dbReference>
<dbReference type="CDD" id="cd19358">
    <property type="entry name" value="TenA_E_Spr0628-like"/>
    <property type="match status" value="1"/>
</dbReference>
<protein>
    <recommendedName>
        <fullName evidence="4">glycine--tRNA ligase</fullName>
        <ecNumber evidence="4">6.1.1.14</ecNumber>
    </recommendedName>
</protein>
<comment type="subcellular location">
    <subcellularLocation>
        <location evidence="1">Cytoplasm</location>
    </subcellularLocation>
</comment>
<dbReference type="InterPro" id="IPR002192">
    <property type="entry name" value="PPDK_AMP/ATP-bd"/>
</dbReference>
<dbReference type="Gene3D" id="3.30.1490.20">
    <property type="entry name" value="ATP-grasp fold, A domain"/>
    <property type="match status" value="1"/>
</dbReference>
<comment type="catalytic activity">
    <reaction evidence="11">
        <text>tRNA(Gly) + glycine + ATP = glycyl-tRNA(Gly) + AMP + diphosphate</text>
        <dbReference type="Rhea" id="RHEA:16013"/>
        <dbReference type="Rhea" id="RHEA-COMP:9664"/>
        <dbReference type="Rhea" id="RHEA-COMP:9683"/>
        <dbReference type="ChEBI" id="CHEBI:30616"/>
        <dbReference type="ChEBI" id="CHEBI:33019"/>
        <dbReference type="ChEBI" id="CHEBI:57305"/>
        <dbReference type="ChEBI" id="CHEBI:78442"/>
        <dbReference type="ChEBI" id="CHEBI:78522"/>
        <dbReference type="ChEBI" id="CHEBI:456215"/>
        <dbReference type="EC" id="6.1.1.14"/>
    </reaction>
</comment>
<keyword evidence="17" id="KW-1185">Reference proteome</keyword>
<dbReference type="Gene3D" id="1.20.80.30">
    <property type="match status" value="1"/>
</dbReference>
<dbReference type="InterPro" id="IPR002310">
    <property type="entry name" value="Gly-tRNA_ligase_asu"/>
</dbReference>
<comment type="similarity">
    <text evidence="3">Belongs to the class-II aminoacyl-tRNA synthetase family.</text>
</comment>
<dbReference type="HAMAP" id="MF_00254">
    <property type="entry name" value="Gly_tRNA_synth_alpha"/>
    <property type="match status" value="1"/>
</dbReference>
<feature type="domain" description="Thiaminase-2/PQQC" evidence="14">
    <location>
        <begin position="1081"/>
        <end position="1274"/>
    </location>
</feature>
<dbReference type="Gene3D" id="1.20.910.10">
    <property type="entry name" value="Heme oxygenase-like"/>
    <property type="match status" value="1"/>
</dbReference>
<dbReference type="InterPro" id="IPR015944">
    <property type="entry name" value="Gly-tRNA-synth_bsu"/>
</dbReference>
<dbReference type="NCBIfam" id="NF006827">
    <property type="entry name" value="PRK09348.1"/>
    <property type="match status" value="1"/>
</dbReference>
<dbReference type="Pfam" id="PF05746">
    <property type="entry name" value="DALR_1"/>
    <property type="match status" value="1"/>
</dbReference>
<evidence type="ECO:0000259" key="15">
    <source>
        <dbReference type="Pfam" id="PF05746"/>
    </source>
</evidence>
<dbReference type="GO" id="GO:0006420">
    <property type="term" value="P:arginyl-tRNA aminoacylation"/>
    <property type="evidence" value="ECO:0007669"/>
    <property type="project" value="InterPro"/>
</dbReference>
<dbReference type="GO" id="GO:0005524">
    <property type="term" value="F:ATP binding"/>
    <property type="evidence" value="ECO:0007669"/>
    <property type="project" value="UniProtKB-KW"/>
</dbReference>
<evidence type="ECO:0000256" key="9">
    <source>
        <dbReference type="ARBA" id="ARBA00022917"/>
    </source>
</evidence>
<dbReference type="EC" id="6.1.1.14" evidence="4"/>
<evidence type="ECO:0000256" key="10">
    <source>
        <dbReference type="ARBA" id="ARBA00023146"/>
    </source>
</evidence>
<sequence length="1633" mass="179376">MFGFSITKLLVLAGVILVVWYGFKLVGRLDSARKAEAKLRRQPKGGRKTPRDEPAKPAPSEDPAALQAEEMTQCPACRAYVAAGSAKNCGRADCLILKLQDYWARQGCVILQPYDLEVGAGTFHPATTLRALGPDRVWNCAYVQPSRRPTDGRYGDNPNRLQHYYQYQVMMKPSPANIQELYLGSLRALGIDPLEHDIRFVEDDWESPTLGAWGLGWEVWCNGMEVSQFTYFQQVGGIDCHPVPAELTYGLERLIMYVQDVDNVYDLDWDGVPAEQGGKCYGDVFLQAEREFSAFNFELADTDRLVRHFADAEAECGRLLEARLALPAYDLCMKASHLFNLLDARGVISVTERQAYIGRVRALAKGCCETWVASFAEEIPARMQVQAAENLRALVCDKLGAAGLTFDHAFATATPRRLVLVVEGLPLRQPDRTEERKGPKLGAPEPAIAGFLKANGFASADEAELRETPKGEFFFAVRRIPGQATASVLPDLLTEAIRAFGWPTSMRWAETDFRWVRPLHAVLALFDGVRLEGTLDLGDRTLAFTDRTRGHPFLAPEDIRVEGWSDYRDRLERALVRVERNERRKVLVEQASALAHAAGLAVKEDTLLVEEVTGLVEWPELLMGSIEARFMELPDEVLSTSMRSHQKYFSLVQPDGRLAPRFLLAADMTAPEGSRRRKNIVEGNERVLSARLADAEFFWDQDRKQSLQSRVTALRAIVFHARLGTVEDKVDRITALAVEIAKAVSGADLDRVRSAARLCKSDLVTGMVGEFPELQGVMGRYYALADGEQPEVAQAIAEHYAPQGPNDLCPTAPVSLCVALADKLDSLVGMFAIDEKPTGSKDPFALRRAALGVIRLIVENELRLPLAALFRSGHAGVSQLPSASGVRSEADRVVADLLAFFADRLKVALREQGVRHDLIQAIFSLGGEDDLVRLLRRVEALEDFLKTDDGANLLVAYRRAANIVRIEAKKDGAEIAGAVEPGVLEQREEQALFQALELAGDRAAAALDREDFTAAMAALAELRQPVDAFFDAVTVNAEEARLRANRLRLLARIGATLGQVADFSADGGEGFAEACRRDAGAAWNAACGHPFTLALGDGTLPQAAMADYLVQDYAFVGTLVSMVGFAVGRAPDIGAQARLSTFLAAVTSEENTYFQRSFEALQVPEADRSGPALREVTRQLIAAMEDAGTGGSYGEILATLLPAEWIYLSWAEAQAAKAPGAFYFQEWIDLHVNADFRAFVLWLKVETDRAAAAAGAEERQAMAERFARMVRTERSLDRGGLSNEGTAQTIRSDGMSKWVYSFGGGSSDGRAEMRNLLGGKGANLAEMASIGLPVPPGFTITTEVCTHYTQDGGYPETLDAQVGEALAAIEQGLGMSFGAVENPLLVSVRSGARVSMPGMMDTVLNLGLNDETVEGLARKSGDPRFAYDSYRRFIQMFGDVVLGVDHGHFEEILELAKEDKGVDLDTDLTADDWKAVIEQYKARVEEETGEPFPQSPQDQLWKAVSAVFGSWTNQRARTYRRLHNIPEEWGTAVNVQAMVFGNMGQDCATGVAFTRDPSTGENDFYGEYLVNAQGEDVVAGIRTPQNLTVQGKQKNGSDLPAMEEVMPEVFQQLCEVRGRLEAHYKEMQDIEFT</sequence>
<keyword evidence="6" id="KW-0436">Ligase</keyword>
<dbReference type="Pfam" id="PF03070">
    <property type="entry name" value="TENA_THI-4"/>
    <property type="match status" value="1"/>
</dbReference>
<feature type="region of interest" description="Disordered" evidence="12">
    <location>
        <begin position="37"/>
        <end position="65"/>
    </location>
</feature>
<name>A0A812QAJ0_9DINO</name>
<feature type="domain" description="DALR anticodon binding" evidence="15">
    <location>
        <begin position="954"/>
        <end position="1059"/>
    </location>
</feature>
<dbReference type="GO" id="GO:0016301">
    <property type="term" value="F:kinase activity"/>
    <property type="evidence" value="ECO:0007669"/>
    <property type="project" value="InterPro"/>
</dbReference>
<organism evidence="16 17">
    <name type="scientific">Symbiodinium necroappetens</name>
    <dbReference type="NCBI Taxonomy" id="1628268"/>
    <lineage>
        <taxon>Eukaryota</taxon>
        <taxon>Sar</taxon>
        <taxon>Alveolata</taxon>
        <taxon>Dinophyceae</taxon>
        <taxon>Suessiales</taxon>
        <taxon>Symbiodiniaceae</taxon>
        <taxon>Symbiodinium</taxon>
    </lineage>
</organism>
<evidence type="ECO:0000256" key="11">
    <source>
        <dbReference type="ARBA" id="ARBA00047937"/>
    </source>
</evidence>
<dbReference type="GO" id="GO:0004820">
    <property type="term" value="F:glycine-tRNA ligase activity"/>
    <property type="evidence" value="ECO:0007669"/>
    <property type="project" value="UniProtKB-EC"/>
</dbReference>
<dbReference type="Gene3D" id="3.30.470.20">
    <property type="entry name" value="ATP-grasp fold, B domain"/>
    <property type="match status" value="1"/>
</dbReference>
<dbReference type="Pfam" id="PF01326">
    <property type="entry name" value="PPDK_N"/>
    <property type="match status" value="1"/>
</dbReference>
<dbReference type="CDD" id="cd00733">
    <property type="entry name" value="GlyRS_alpha_core"/>
    <property type="match status" value="1"/>
</dbReference>
<feature type="non-terminal residue" evidence="16">
    <location>
        <position position="1633"/>
    </location>
</feature>
<dbReference type="SUPFAM" id="SSF48613">
    <property type="entry name" value="Heme oxygenase-like"/>
    <property type="match status" value="1"/>
</dbReference>
<dbReference type="InterPro" id="IPR006194">
    <property type="entry name" value="Gly-tRNA-synth_heterodimer"/>
</dbReference>
<dbReference type="EMBL" id="CAJNJA010016586">
    <property type="protein sequence ID" value="CAE7383859.1"/>
    <property type="molecule type" value="Genomic_DNA"/>
</dbReference>
<evidence type="ECO:0000313" key="17">
    <source>
        <dbReference type="Proteomes" id="UP000601435"/>
    </source>
</evidence>
<evidence type="ECO:0000259" key="13">
    <source>
        <dbReference type="Pfam" id="PF01326"/>
    </source>
</evidence>
<dbReference type="SUPFAM" id="SSF55681">
    <property type="entry name" value="Class II aaRS and biotin synthetases"/>
    <property type="match status" value="1"/>
</dbReference>
<dbReference type="InterPro" id="IPR016084">
    <property type="entry name" value="Haem_Oase-like_multi-hlx"/>
</dbReference>
<dbReference type="GO" id="GO:0004814">
    <property type="term" value="F:arginine-tRNA ligase activity"/>
    <property type="evidence" value="ECO:0007669"/>
    <property type="project" value="InterPro"/>
</dbReference>